<dbReference type="STRING" id="59374.FSU_3172"/>
<evidence type="ECO:0000313" key="5">
    <source>
        <dbReference type="Proteomes" id="UP000001497"/>
    </source>
</evidence>
<reference evidence="4" key="2">
    <citation type="submission" date="2010-08" db="EMBL/GenBank/DDBJ databases">
        <title>Complete sequence of Fibrobacter succinogenes subsp. succinogenes S85.</title>
        <authorList>
            <person name="Durkin A.S."/>
            <person name="Nelson K.E."/>
            <person name="Morrison M."/>
            <person name="Forsberg C.W."/>
            <person name="Wilson D.B."/>
            <person name="Russell J.B."/>
            <person name="Cann I.K.O."/>
            <person name="Mackie R.I."/>
            <person name="White B.A."/>
        </authorList>
    </citation>
    <scope>NUCLEOTIDE SEQUENCE [LARGE SCALE GENOMIC DNA]</scope>
    <source>
        <strain evidence="4">ATCC 19169 / S85</strain>
    </source>
</reference>
<dbReference type="KEGG" id="fsc:FSU_3172"/>
<dbReference type="Proteomes" id="UP000001497">
    <property type="component" value="Chromosome"/>
</dbReference>
<evidence type="ECO:0000313" key="3">
    <source>
        <dbReference type="EMBL" id="ADL25307.1"/>
    </source>
</evidence>
<dbReference type="Gene3D" id="2.60.40.1430">
    <property type="entry name" value="Perfringolysin, domain 4"/>
    <property type="match status" value="2"/>
</dbReference>
<evidence type="ECO:0000256" key="1">
    <source>
        <dbReference type="SAM" id="MobiDB-lite"/>
    </source>
</evidence>
<feature type="compositionally biased region" description="Polar residues" evidence="1">
    <location>
        <begin position="144"/>
        <end position="154"/>
    </location>
</feature>
<protein>
    <submittedName>
        <fullName evidence="3">Uncharacterized protein</fullName>
    </submittedName>
</protein>
<feature type="region of interest" description="Disordered" evidence="1">
    <location>
        <begin position="130"/>
        <end position="158"/>
    </location>
</feature>
<evidence type="ECO:0000313" key="4">
    <source>
        <dbReference type="Proteomes" id="UP000000517"/>
    </source>
</evidence>
<dbReference type="InterPro" id="IPR038700">
    <property type="entry name" value="Thiol_cytolys_C_sf"/>
</dbReference>
<proteinExistence type="predicted"/>
<reference evidence="2 5" key="1">
    <citation type="submission" date="2009-10" db="EMBL/GenBank/DDBJ databases">
        <title>Complete sequence of Fibrobacter succinogenes subsp. succinogenes S85.</title>
        <authorList>
            <consortium name="US DOE Joint Genome Institute"/>
            <person name="Lucas S."/>
            <person name="Copeland A."/>
            <person name="Lapidus A."/>
            <person name="Glavina del Rio T."/>
            <person name="Tice H."/>
            <person name="Bruce D."/>
            <person name="Goodwin L."/>
            <person name="Pitluck S."/>
            <person name="Chertkov O."/>
            <person name="Detter J.C."/>
            <person name="Han C."/>
            <person name="Tapia R."/>
            <person name="Larimer F."/>
            <person name="Land M."/>
            <person name="Hauser L."/>
            <person name="Kyrpides N."/>
            <person name="Mikhailova N."/>
            <person name="Weimer P.J."/>
            <person name="Stevenson D.M."/>
            <person name="Boyum J."/>
            <person name="Brumm P.I."/>
            <person name="Mead D."/>
        </authorList>
    </citation>
    <scope>NUCLEOTIDE SEQUENCE [LARGE SCALE GENOMIC DNA]</scope>
    <source>
        <strain evidence="5">ATCC 19169 / S85</strain>
        <strain evidence="2">S85</strain>
    </source>
</reference>
<sequence length="796" mass="86954">MANLIKFLKLQNKCSRPVFYSLSFSAPRFKKSDEIPLGLVMPNACREYDLSKDLVEKNVHEMDEAQISLKVRGIYGSIVSFGIPLTIGFQSTSQAVLIASGNAQIPNLHMNLNGVDFSNPTPNVIVAAGNTPTSPQKPKEYGMDTTNTSVSKANTQEKKSSEKKMKLVSRVSWRKSAEGFNRYVRQLDEYLATKAYEIPEEYDPNHVVGGTGIVVPENEVLLTKIVLNAPKFVVGGKFNFAYSVKEGAASLEKILIQSSGNKSVAENSVVAAGTYVIHVFLSPKKGYAFEVNGGAPVCDVTLADGTKLEPFGIMTVNEKKWYHFRYKIEMTSIVVADDVRYVSCTNKGAYVAKLRIHYQKPSSTTWESTTLTSLSLGQTQKYDLLSQLGLPANTLIQAELVVTAGSNKKSDKILRINSGTTKIANYTCSGTTLNNSLTLNIESGVAVAKPVQKDVEISRVVLNAPKWVVGEKVSFGYTVKEGAVTVERVLVQSSDNRSVVENSVISAGTYTVHVYLYQKTGYTFKEANGSAVCDVMLADGTKLVSSSHATVNGKNCCHFSYNVKIQNTIISKVVLNAPPQLKAGNQINFDYTVKEGPVTVEWVLFVRASDNKFINYKKEYPVVAGGEKYTVHVYLYQKTGYAFNEVNGSAVCDVSLADGTKLVSSSHATANGKNCCHFSYELTIPSDVTSDHIRYVSCTNKGAYIAKLRIRYQKPGSTSWESVTSGSFTRGNTKTYDLVSELNLPLNTLIQVEVVVTAGKNNKSSRILKVHPGTTKSANYTCSGTTLSNKLALEIK</sequence>
<dbReference type="KEGG" id="fsu:Fisuc_2603"/>
<reference evidence="3" key="3">
    <citation type="submission" date="2010-08" db="EMBL/GenBank/DDBJ databases">
        <authorList>
            <person name="Durkin A.S."/>
            <person name="Nelson K.E."/>
            <person name="Morrison M."/>
            <person name="Forsberg C.W."/>
            <person name="Wilson D.B."/>
            <person name="Russell J.B."/>
            <person name="Cann I.K.O."/>
            <person name="Mackie R.I."/>
            <person name="White B.A."/>
        </authorList>
    </citation>
    <scope>NUCLEOTIDE SEQUENCE</scope>
    <source>
        <strain evidence="3">S85</strain>
    </source>
</reference>
<dbReference type="EMBL" id="CP002158">
    <property type="protein sequence ID" value="ADL25307.1"/>
    <property type="molecule type" value="Genomic_DNA"/>
</dbReference>
<dbReference type="EMBL" id="CP001792">
    <property type="protein sequence ID" value="ACX76187.1"/>
    <property type="molecule type" value="Genomic_DNA"/>
</dbReference>
<accession>C9RMF5</accession>
<gene>
    <name evidence="2" type="ordered locus">Fisuc_2603</name>
    <name evidence="3" type="ordered locus">FSU_3172</name>
</gene>
<dbReference type="RefSeq" id="WP_014547206.1">
    <property type="nucleotide sequence ID" value="NC_013410.1"/>
</dbReference>
<dbReference type="AlphaFoldDB" id="C9RMF5"/>
<organism evidence="3 4">
    <name type="scientific">Fibrobacter succinogenes (strain ATCC 19169 / S85)</name>
    <dbReference type="NCBI Taxonomy" id="59374"/>
    <lineage>
        <taxon>Bacteria</taxon>
        <taxon>Pseudomonadati</taxon>
        <taxon>Fibrobacterota</taxon>
        <taxon>Fibrobacteria</taxon>
        <taxon>Fibrobacterales</taxon>
        <taxon>Fibrobacteraceae</taxon>
        <taxon>Fibrobacter</taxon>
    </lineage>
</organism>
<dbReference type="OrthoDB" id="964028at2"/>
<evidence type="ECO:0000313" key="2">
    <source>
        <dbReference type="EMBL" id="ACX76187.1"/>
    </source>
</evidence>
<dbReference type="Proteomes" id="UP000000517">
    <property type="component" value="Chromosome"/>
</dbReference>
<dbReference type="HOGENOM" id="CLU_352935_0_0_0"/>
<keyword evidence="5" id="KW-1185">Reference proteome</keyword>
<name>C9RMF5_FIBSS</name>